<sequence>MDRPILIAPTCEHEEMTETKLFKSGSLPKRSISLKKEIHFSFCPILLYPNIIVLQSSLLLWKLWKILFAVPKCPNLQYMESNALWVIPLNAQHCFRILAWKAFPSKILSELPNPISMQLITISSGIISLACISQNKCRHSLINPNLE</sequence>
<dbReference type="EMBL" id="CM002923">
    <property type="protein sequence ID" value="KGN63408.1"/>
    <property type="molecule type" value="Genomic_DNA"/>
</dbReference>
<organism evidence="1 2">
    <name type="scientific">Cucumis sativus</name>
    <name type="common">Cucumber</name>
    <dbReference type="NCBI Taxonomy" id="3659"/>
    <lineage>
        <taxon>Eukaryota</taxon>
        <taxon>Viridiplantae</taxon>
        <taxon>Streptophyta</taxon>
        <taxon>Embryophyta</taxon>
        <taxon>Tracheophyta</taxon>
        <taxon>Spermatophyta</taxon>
        <taxon>Magnoliopsida</taxon>
        <taxon>eudicotyledons</taxon>
        <taxon>Gunneridae</taxon>
        <taxon>Pentapetalae</taxon>
        <taxon>rosids</taxon>
        <taxon>fabids</taxon>
        <taxon>Cucurbitales</taxon>
        <taxon>Cucurbitaceae</taxon>
        <taxon>Benincaseae</taxon>
        <taxon>Cucumis</taxon>
    </lineage>
</organism>
<accession>A0A0A0LNM5</accession>
<keyword evidence="2" id="KW-1185">Reference proteome</keyword>
<protein>
    <submittedName>
        <fullName evidence="1">Uncharacterized protein</fullName>
    </submittedName>
</protein>
<reference evidence="1 2" key="2">
    <citation type="journal article" date="2009" name="PLoS ONE">
        <title>An integrated genetic and cytogenetic map of the cucumber genome.</title>
        <authorList>
            <person name="Ren Y."/>
            <person name="Zhang Z."/>
            <person name="Liu J."/>
            <person name="Staub J.E."/>
            <person name="Han Y."/>
            <person name="Cheng Z."/>
            <person name="Li X."/>
            <person name="Lu J."/>
            <person name="Miao H."/>
            <person name="Kang H."/>
            <person name="Xie B."/>
            <person name="Gu X."/>
            <person name="Wang X."/>
            <person name="Du Y."/>
            <person name="Jin W."/>
            <person name="Huang S."/>
        </authorList>
    </citation>
    <scope>NUCLEOTIDE SEQUENCE [LARGE SCALE GENOMIC DNA]</scope>
    <source>
        <strain evidence="2">cv. 9930</strain>
    </source>
</reference>
<name>A0A0A0LNM5_CUCSA</name>
<reference evidence="1 2" key="4">
    <citation type="journal article" date="2011" name="BMC Genomics">
        <title>RNA-Seq improves annotation of protein-coding genes in the cucumber genome.</title>
        <authorList>
            <person name="Li Z."/>
            <person name="Zhang Z."/>
            <person name="Yan P."/>
            <person name="Huang S."/>
            <person name="Fei Z."/>
            <person name="Lin K."/>
        </authorList>
    </citation>
    <scope>NUCLEOTIDE SEQUENCE [LARGE SCALE GENOMIC DNA]</scope>
    <source>
        <strain evidence="2">cv. 9930</strain>
    </source>
</reference>
<reference evidence="1 2" key="1">
    <citation type="journal article" date="2009" name="Nat. Genet.">
        <title>The genome of the cucumber, Cucumis sativus L.</title>
        <authorList>
            <person name="Huang S."/>
            <person name="Li R."/>
            <person name="Zhang Z."/>
            <person name="Li L."/>
            <person name="Gu X."/>
            <person name="Fan W."/>
            <person name="Lucas W.J."/>
            <person name="Wang X."/>
            <person name="Xie B."/>
            <person name="Ni P."/>
            <person name="Ren Y."/>
            <person name="Zhu H."/>
            <person name="Li J."/>
            <person name="Lin K."/>
            <person name="Jin W."/>
            <person name="Fei Z."/>
            <person name="Li G."/>
            <person name="Staub J."/>
            <person name="Kilian A."/>
            <person name="van der Vossen E.A."/>
            <person name="Wu Y."/>
            <person name="Guo J."/>
            <person name="He J."/>
            <person name="Jia Z."/>
            <person name="Ren Y."/>
            <person name="Tian G."/>
            <person name="Lu Y."/>
            <person name="Ruan J."/>
            <person name="Qian W."/>
            <person name="Wang M."/>
            <person name="Huang Q."/>
            <person name="Li B."/>
            <person name="Xuan Z."/>
            <person name="Cao J."/>
            <person name="Asan"/>
            <person name="Wu Z."/>
            <person name="Zhang J."/>
            <person name="Cai Q."/>
            <person name="Bai Y."/>
            <person name="Zhao B."/>
            <person name="Han Y."/>
            <person name="Li Y."/>
            <person name="Li X."/>
            <person name="Wang S."/>
            <person name="Shi Q."/>
            <person name="Liu S."/>
            <person name="Cho W.K."/>
            <person name="Kim J.Y."/>
            <person name="Xu Y."/>
            <person name="Heller-Uszynska K."/>
            <person name="Miao H."/>
            <person name="Cheng Z."/>
            <person name="Zhang S."/>
            <person name="Wu J."/>
            <person name="Yang Y."/>
            <person name="Kang H."/>
            <person name="Li M."/>
            <person name="Liang H."/>
            <person name="Ren X."/>
            <person name="Shi Z."/>
            <person name="Wen M."/>
            <person name="Jian M."/>
            <person name="Yang H."/>
            <person name="Zhang G."/>
            <person name="Yang Z."/>
            <person name="Chen R."/>
            <person name="Liu S."/>
            <person name="Li J."/>
            <person name="Ma L."/>
            <person name="Liu H."/>
            <person name="Zhou Y."/>
            <person name="Zhao J."/>
            <person name="Fang X."/>
            <person name="Li G."/>
            <person name="Fang L."/>
            <person name="Li Y."/>
            <person name="Liu D."/>
            <person name="Zheng H."/>
            <person name="Zhang Y."/>
            <person name="Qin N."/>
            <person name="Li Z."/>
            <person name="Yang G."/>
            <person name="Yang S."/>
            <person name="Bolund L."/>
            <person name="Kristiansen K."/>
            <person name="Zheng H."/>
            <person name="Li S."/>
            <person name="Zhang X."/>
            <person name="Yang H."/>
            <person name="Wang J."/>
            <person name="Sun R."/>
            <person name="Zhang B."/>
            <person name="Jiang S."/>
            <person name="Wang J."/>
            <person name="Du Y."/>
            <person name="Li S."/>
        </authorList>
    </citation>
    <scope>NUCLEOTIDE SEQUENCE [LARGE SCALE GENOMIC DNA]</scope>
    <source>
        <strain evidence="2">cv. 9930</strain>
    </source>
</reference>
<dbReference type="Gramene" id="KGN63408">
    <property type="protein sequence ID" value="KGN63408"/>
    <property type="gene ID" value="Csa_2G439165"/>
</dbReference>
<dbReference type="Proteomes" id="UP000029981">
    <property type="component" value="Chromosome 2"/>
</dbReference>
<dbReference type="AlphaFoldDB" id="A0A0A0LNM5"/>
<proteinExistence type="predicted"/>
<evidence type="ECO:0000313" key="2">
    <source>
        <dbReference type="Proteomes" id="UP000029981"/>
    </source>
</evidence>
<evidence type="ECO:0000313" key="1">
    <source>
        <dbReference type="EMBL" id="KGN63408.1"/>
    </source>
</evidence>
<gene>
    <name evidence="1" type="ORF">Csa_2G439165</name>
</gene>
<reference evidence="1 2" key="3">
    <citation type="journal article" date="2010" name="BMC Genomics">
        <title>Transcriptome sequencing and comparative analysis of cucumber flowers with different sex types.</title>
        <authorList>
            <person name="Guo S."/>
            <person name="Zheng Y."/>
            <person name="Joung J.G."/>
            <person name="Liu S."/>
            <person name="Zhang Z."/>
            <person name="Crasta O.R."/>
            <person name="Sobral B.W."/>
            <person name="Xu Y."/>
            <person name="Huang S."/>
            <person name="Fei Z."/>
        </authorList>
    </citation>
    <scope>NUCLEOTIDE SEQUENCE [LARGE SCALE GENOMIC DNA]</scope>
    <source>
        <strain evidence="2">cv. 9930</strain>
    </source>
</reference>